<gene>
    <name evidence="2" type="ORF">DFA_01613</name>
</gene>
<dbReference type="Proteomes" id="UP000007797">
    <property type="component" value="Unassembled WGS sequence"/>
</dbReference>
<keyword evidence="1" id="KW-0812">Transmembrane</keyword>
<evidence type="ECO:0000313" key="3">
    <source>
        <dbReference type="Proteomes" id="UP000007797"/>
    </source>
</evidence>
<keyword evidence="1" id="KW-1133">Transmembrane helix</keyword>
<dbReference type="KEGG" id="dfa:DFA_01613"/>
<dbReference type="EMBL" id="GL883010">
    <property type="protein sequence ID" value="EGG21727.1"/>
    <property type="molecule type" value="Genomic_DNA"/>
</dbReference>
<proteinExistence type="predicted"/>
<dbReference type="OrthoDB" id="10672762at2759"/>
<protein>
    <recommendedName>
        <fullName evidence="4">TLC domain-containing protein</fullName>
    </recommendedName>
</protein>
<reference evidence="3" key="1">
    <citation type="journal article" date="2011" name="Genome Res.">
        <title>Phylogeny-wide analysis of social amoeba genomes highlights ancient origins for complex intercellular communication.</title>
        <authorList>
            <person name="Heidel A.J."/>
            <person name="Lawal H.M."/>
            <person name="Felder M."/>
            <person name="Schilde C."/>
            <person name="Helps N.R."/>
            <person name="Tunggal B."/>
            <person name="Rivero F."/>
            <person name="John U."/>
            <person name="Schleicher M."/>
            <person name="Eichinger L."/>
            <person name="Platzer M."/>
            <person name="Noegel A.A."/>
            <person name="Schaap P."/>
            <person name="Gloeckner G."/>
        </authorList>
    </citation>
    <scope>NUCLEOTIDE SEQUENCE [LARGE SCALE GENOMIC DNA]</scope>
    <source>
        <strain evidence="3">SH3</strain>
    </source>
</reference>
<evidence type="ECO:0008006" key="4">
    <source>
        <dbReference type="Google" id="ProtNLM"/>
    </source>
</evidence>
<evidence type="ECO:0000313" key="2">
    <source>
        <dbReference type="EMBL" id="EGG21727.1"/>
    </source>
</evidence>
<sequence>MNSSTTTMEMFYPPLKLNFNVTSDDPLLSTNNFLSLDNSYLFAKSQQFQQQLYSLTHWDYHYFQDGDNFLTNNFGLKSIPLNNIDVIKCISYFFFLPMIAYYAISIGFLKLSPYILSEESQLKVHELAKTKKYHEIVQRLIRSLYVLYLFYHFWKNVMSFHKDEIDPYFIAAAYAIYHMADTCILFFYQSKHIDMYLHHACAVISLSIMVFGVNKGLYPILMSGCVDILSVFSFFLFAMKSFGKSYNYFYVFCLAMSNVIILFYRAPIHIHLLQHLYNGNFPGGILWCIPNIIILLLDAKWFHSIFKSLIYSIKSIQKIKSN</sequence>
<dbReference type="GeneID" id="14872904"/>
<dbReference type="OMA" id="VIKCISY"/>
<accession>F4PTQ7</accession>
<keyword evidence="1" id="KW-0472">Membrane</keyword>
<keyword evidence="3" id="KW-1185">Reference proteome</keyword>
<feature type="transmembrane region" description="Helical" evidence="1">
    <location>
        <begin position="195"/>
        <end position="214"/>
    </location>
</feature>
<name>F4PTQ7_CACFS</name>
<feature type="transmembrane region" description="Helical" evidence="1">
    <location>
        <begin position="169"/>
        <end position="188"/>
    </location>
</feature>
<evidence type="ECO:0000256" key="1">
    <source>
        <dbReference type="SAM" id="Phobius"/>
    </source>
</evidence>
<dbReference type="AlphaFoldDB" id="F4PTQ7"/>
<organism evidence="2 3">
    <name type="scientific">Cavenderia fasciculata</name>
    <name type="common">Slime mold</name>
    <name type="synonym">Dictyostelium fasciculatum</name>
    <dbReference type="NCBI Taxonomy" id="261658"/>
    <lineage>
        <taxon>Eukaryota</taxon>
        <taxon>Amoebozoa</taxon>
        <taxon>Evosea</taxon>
        <taxon>Eumycetozoa</taxon>
        <taxon>Dictyostelia</taxon>
        <taxon>Acytosteliales</taxon>
        <taxon>Cavenderiaceae</taxon>
        <taxon>Cavenderia</taxon>
    </lineage>
</organism>
<feature type="transmembrane region" description="Helical" evidence="1">
    <location>
        <begin position="284"/>
        <end position="302"/>
    </location>
</feature>
<feature type="transmembrane region" description="Helical" evidence="1">
    <location>
        <begin position="92"/>
        <end position="116"/>
    </location>
</feature>
<feature type="transmembrane region" description="Helical" evidence="1">
    <location>
        <begin position="220"/>
        <end position="239"/>
    </location>
</feature>
<dbReference type="RefSeq" id="XP_004359577.1">
    <property type="nucleotide sequence ID" value="XM_004359520.1"/>
</dbReference>
<feature type="transmembrane region" description="Helical" evidence="1">
    <location>
        <begin position="246"/>
        <end position="264"/>
    </location>
</feature>